<dbReference type="EMBL" id="JBFXLQ010000033">
    <property type="protein sequence ID" value="KAL2865292.1"/>
    <property type="molecule type" value="Genomic_DNA"/>
</dbReference>
<dbReference type="Gene3D" id="3.30.200.20">
    <property type="entry name" value="Phosphorylase Kinase, domain 1"/>
    <property type="match status" value="1"/>
</dbReference>
<dbReference type="Pfam" id="PF01636">
    <property type="entry name" value="APH"/>
    <property type="match status" value="1"/>
</dbReference>
<dbReference type="Proteomes" id="UP001610432">
    <property type="component" value="Unassembled WGS sequence"/>
</dbReference>
<evidence type="ECO:0000313" key="8">
    <source>
        <dbReference type="EMBL" id="KAL2865292.1"/>
    </source>
</evidence>
<keyword evidence="9" id="KW-1185">Reference proteome</keyword>
<name>A0ABR4LLP8_9EURO</name>
<keyword evidence="4" id="KW-0809">Transit peptide</keyword>
<evidence type="ECO:0000256" key="5">
    <source>
        <dbReference type="ARBA" id="ARBA00023128"/>
    </source>
</evidence>
<evidence type="ECO:0000256" key="3">
    <source>
        <dbReference type="ARBA" id="ARBA00016197"/>
    </source>
</evidence>
<evidence type="ECO:0000313" key="9">
    <source>
        <dbReference type="Proteomes" id="UP001610432"/>
    </source>
</evidence>
<dbReference type="Gene3D" id="3.90.1200.10">
    <property type="match status" value="1"/>
</dbReference>
<organism evidence="8 9">
    <name type="scientific">Aspergillus lucknowensis</name>
    <dbReference type="NCBI Taxonomy" id="176173"/>
    <lineage>
        <taxon>Eukaryota</taxon>
        <taxon>Fungi</taxon>
        <taxon>Dikarya</taxon>
        <taxon>Ascomycota</taxon>
        <taxon>Pezizomycotina</taxon>
        <taxon>Eurotiomycetes</taxon>
        <taxon>Eurotiomycetidae</taxon>
        <taxon>Eurotiales</taxon>
        <taxon>Aspergillaceae</taxon>
        <taxon>Aspergillus</taxon>
        <taxon>Aspergillus subgen. Nidulantes</taxon>
    </lineage>
</organism>
<protein>
    <recommendedName>
        <fullName evidence="3">Altered inheritance of mitochondria protein 9, mitochondrial</fullName>
    </recommendedName>
    <alternativeName>
        <fullName evidence="6">Found in mitochondrial proteome protein 29</fullName>
    </alternativeName>
</protein>
<dbReference type="PANTHER" id="PTHR36091">
    <property type="entry name" value="ALTERED INHERITANCE OF MITOCHONDRIA PROTEIN 9, MITOCHONDRIAL"/>
    <property type="match status" value="1"/>
</dbReference>
<accession>A0ABR4LLP8</accession>
<proteinExistence type="inferred from homology"/>
<reference evidence="8 9" key="1">
    <citation type="submission" date="2024-07" db="EMBL/GenBank/DDBJ databases">
        <title>Section-level genome sequencing and comparative genomics of Aspergillus sections Usti and Cavernicolus.</title>
        <authorList>
            <consortium name="Lawrence Berkeley National Laboratory"/>
            <person name="Nybo J.L."/>
            <person name="Vesth T.C."/>
            <person name="Theobald S."/>
            <person name="Frisvad J.C."/>
            <person name="Larsen T.O."/>
            <person name="Kjaerboelling I."/>
            <person name="Rothschild-Mancinelli K."/>
            <person name="Lyhne E.K."/>
            <person name="Kogle M.E."/>
            <person name="Barry K."/>
            <person name="Clum A."/>
            <person name="Na H."/>
            <person name="Ledsgaard L."/>
            <person name="Lin J."/>
            <person name="Lipzen A."/>
            <person name="Kuo A."/>
            <person name="Riley R."/>
            <person name="Mondo S."/>
            <person name="Labutti K."/>
            <person name="Haridas S."/>
            <person name="Pangalinan J."/>
            <person name="Salamov A.A."/>
            <person name="Simmons B.A."/>
            <person name="Magnuson J.K."/>
            <person name="Chen J."/>
            <person name="Drula E."/>
            <person name="Henrissat B."/>
            <person name="Wiebenga A."/>
            <person name="Lubbers R.J."/>
            <person name="Gomes A.C."/>
            <person name="Macurrencykelacurrency M.R."/>
            <person name="Stajich J."/>
            <person name="Grigoriev I.V."/>
            <person name="Mortensen U.H."/>
            <person name="De Vries R.P."/>
            <person name="Baker S.E."/>
            <person name="Andersen M.R."/>
        </authorList>
    </citation>
    <scope>NUCLEOTIDE SEQUENCE [LARGE SCALE GENOMIC DNA]</scope>
    <source>
        <strain evidence="8 9">CBS 449.75</strain>
    </source>
</reference>
<feature type="domain" description="Aminoglycoside phosphotransferase" evidence="7">
    <location>
        <begin position="86"/>
        <end position="360"/>
    </location>
</feature>
<evidence type="ECO:0000256" key="1">
    <source>
        <dbReference type="ARBA" id="ARBA00004173"/>
    </source>
</evidence>
<evidence type="ECO:0000256" key="6">
    <source>
        <dbReference type="ARBA" id="ARBA00031849"/>
    </source>
</evidence>
<dbReference type="InterPro" id="IPR051035">
    <property type="entry name" value="Mito_inheritance_9"/>
</dbReference>
<dbReference type="InterPro" id="IPR011009">
    <property type="entry name" value="Kinase-like_dom_sf"/>
</dbReference>
<gene>
    <name evidence="8" type="ORF">BJX67DRAFT_359144</name>
</gene>
<comment type="subcellular location">
    <subcellularLocation>
        <location evidence="1">Mitochondrion</location>
    </subcellularLocation>
</comment>
<dbReference type="RefSeq" id="XP_070884271.1">
    <property type="nucleotide sequence ID" value="XM_071029651.1"/>
</dbReference>
<dbReference type="InterPro" id="IPR002575">
    <property type="entry name" value="Aminoglycoside_PTrfase"/>
</dbReference>
<dbReference type="GeneID" id="98144723"/>
<dbReference type="PANTHER" id="PTHR36091:SF1">
    <property type="entry name" value="ALTERED INHERITANCE OF MITOCHONDRIA PROTEIN 9, MITOCHONDRIAL"/>
    <property type="match status" value="1"/>
</dbReference>
<keyword evidence="5" id="KW-0496">Mitochondrion</keyword>
<sequence>MRSVVSLFMKQKRMLSSPPGHSANSLNRSFHTNCNTNDDWFRYTRGRFLFNEAQEMSIRSVKFNMNELVKRAADSVGLTSAQCARVEKFPDGMFNKTFLFTMQDGTQVVGKVPNPNAGRAHYTTASEVATMDFARNELRTPVPKVLAWSSKAEDNLVGAEYIIMEKVAGIQLSKVWPTMGIKERFELVKTICGYQKAWMSIPFTQYGSLYYSSDLEDSEGCALIKGGLSLPTHRRFAVGPSTGREFLDDGRIALEFDRGPWNGVEQYKSAVGLREIACVQNMARLPRSQLSLYGPGTYCRSRSKKIAALESYLRLVKYFLPTDPSIMTAFLWHPDLHAENIFVHPERPAEVLGIIDWQSSELLPLFDHARQPYFLDYDGPPSTGIDPPAFPEGFDKLDPAKKAEAQDLYLKMSLSALYRRFTYSNNITLFNAMEFRQTTSFEMLLLAQNLLIDGEALYRLRCLDLEKE</sequence>
<comment type="caution">
    <text evidence="8">The sequence shown here is derived from an EMBL/GenBank/DDBJ whole genome shotgun (WGS) entry which is preliminary data.</text>
</comment>
<evidence type="ECO:0000256" key="2">
    <source>
        <dbReference type="ARBA" id="ARBA00005543"/>
    </source>
</evidence>
<dbReference type="SUPFAM" id="SSF56112">
    <property type="entry name" value="Protein kinase-like (PK-like)"/>
    <property type="match status" value="1"/>
</dbReference>
<evidence type="ECO:0000259" key="7">
    <source>
        <dbReference type="Pfam" id="PF01636"/>
    </source>
</evidence>
<comment type="similarity">
    <text evidence="2">Belongs to the AIM9 family.</text>
</comment>
<evidence type="ECO:0000256" key="4">
    <source>
        <dbReference type="ARBA" id="ARBA00022946"/>
    </source>
</evidence>